<proteinExistence type="predicted"/>
<protein>
    <submittedName>
        <fullName evidence="2">Uncharacterized protein</fullName>
    </submittedName>
</protein>
<sequence>MQTRCEEDQFCRLYFSPGPTKHTQLSPSRENPILKKLSDLKDASSIAPTSSSCSVKEKTISRRNTVTVKIFLFGKNGDMCAFYLCLLSSLLHCSVRFMYYSLRKADASLRLIYLRLPPLPRVSRKGKSKGKRPGDDDDGDKKIAANRKFMKAWRIFNECTPEAPSH</sequence>
<comment type="caution">
    <text evidence="2">The sequence shown here is derived from an EMBL/GenBank/DDBJ whole genome shotgun (WGS) entry which is preliminary data.</text>
</comment>
<accession>A0A4Y2BXY6</accession>
<gene>
    <name evidence="2" type="ORF">AVEN_182504_1</name>
</gene>
<dbReference type="AlphaFoldDB" id="A0A4Y2BXY6"/>
<feature type="region of interest" description="Disordered" evidence="1">
    <location>
        <begin position="123"/>
        <end position="142"/>
    </location>
</feature>
<reference evidence="2 3" key="1">
    <citation type="journal article" date="2019" name="Sci. Rep.">
        <title>Orb-weaving spider Araneus ventricosus genome elucidates the spidroin gene catalogue.</title>
        <authorList>
            <person name="Kono N."/>
            <person name="Nakamura H."/>
            <person name="Ohtoshi R."/>
            <person name="Moran D.A.P."/>
            <person name="Shinohara A."/>
            <person name="Yoshida Y."/>
            <person name="Fujiwara M."/>
            <person name="Mori M."/>
            <person name="Tomita M."/>
            <person name="Arakawa K."/>
        </authorList>
    </citation>
    <scope>NUCLEOTIDE SEQUENCE [LARGE SCALE GENOMIC DNA]</scope>
</reference>
<evidence type="ECO:0000313" key="2">
    <source>
        <dbReference type="EMBL" id="GBL96918.1"/>
    </source>
</evidence>
<organism evidence="2 3">
    <name type="scientific">Araneus ventricosus</name>
    <name type="common">Orbweaver spider</name>
    <name type="synonym">Epeira ventricosa</name>
    <dbReference type="NCBI Taxonomy" id="182803"/>
    <lineage>
        <taxon>Eukaryota</taxon>
        <taxon>Metazoa</taxon>
        <taxon>Ecdysozoa</taxon>
        <taxon>Arthropoda</taxon>
        <taxon>Chelicerata</taxon>
        <taxon>Arachnida</taxon>
        <taxon>Araneae</taxon>
        <taxon>Araneomorphae</taxon>
        <taxon>Entelegynae</taxon>
        <taxon>Araneoidea</taxon>
        <taxon>Araneidae</taxon>
        <taxon>Araneus</taxon>
    </lineage>
</organism>
<dbReference type="Proteomes" id="UP000499080">
    <property type="component" value="Unassembled WGS sequence"/>
</dbReference>
<dbReference type="EMBL" id="BGPR01000125">
    <property type="protein sequence ID" value="GBL96918.1"/>
    <property type="molecule type" value="Genomic_DNA"/>
</dbReference>
<name>A0A4Y2BXY6_ARAVE</name>
<evidence type="ECO:0000313" key="3">
    <source>
        <dbReference type="Proteomes" id="UP000499080"/>
    </source>
</evidence>
<evidence type="ECO:0000256" key="1">
    <source>
        <dbReference type="SAM" id="MobiDB-lite"/>
    </source>
</evidence>
<keyword evidence="3" id="KW-1185">Reference proteome</keyword>